<proteinExistence type="predicted"/>
<keyword evidence="2" id="KW-1185">Reference proteome</keyword>
<reference evidence="1 2" key="1">
    <citation type="submission" date="2016-12" db="EMBL/GenBank/DDBJ databases">
        <title>Isolation and genomic insights into novel planktonic Zetaproteobacteria from stratified waters of the Chesapeake Bay.</title>
        <authorList>
            <person name="McAllister S.M."/>
            <person name="Kato S."/>
            <person name="Chan C.S."/>
            <person name="Chiu B.K."/>
            <person name="Field E.K."/>
        </authorList>
    </citation>
    <scope>NUCLEOTIDE SEQUENCE [LARGE SCALE GENOMIC DNA]</scope>
    <source>
        <strain evidence="1 2">CP-8</strain>
    </source>
</reference>
<dbReference type="GO" id="GO:0008704">
    <property type="term" value="F:5-carboxymethyl-2-hydroxymuconate delta-isomerase activity"/>
    <property type="evidence" value="ECO:0007669"/>
    <property type="project" value="UniProtKB-EC"/>
</dbReference>
<dbReference type="PANTHER" id="PTHR37950">
    <property type="entry name" value="4-HYDROXYPHENYLACETATE CATABOLISM PROTEIN"/>
    <property type="match status" value="1"/>
</dbReference>
<organism evidence="1 2">
    <name type="scientific">Mariprofundus ferrinatatus</name>
    <dbReference type="NCBI Taxonomy" id="1921087"/>
    <lineage>
        <taxon>Bacteria</taxon>
        <taxon>Pseudomonadati</taxon>
        <taxon>Pseudomonadota</taxon>
        <taxon>Candidatius Mariprofundia</taxon>
        <taxon>Mariprofundales</taxon>
        <taxon>Mariprofundaceae</taxon>
        <taxon>Mariprofundus</taxon>
    </lineage>
</organism>
<dbReference type="InterPro" id="IPR014347">
    <property type="entry name" value="Tautomerase/MIF_sf"/>
</dbReference>
<dbReference type="KEGG" id="mfn:Ga0123462_0749"/>
<gene>
    <name evidence="1" type="ORF">Ga0123462_0749</name>
</gene>
<evidence type="ECO:0000313" key="1">
    <source>
        <dbReference type="EMBL" id="ATX81619.1"/>
    </source>
</evidence>
<dbReference type="OrthoDB" id="9814215at2"/>
<dbReference type="Pfam" id="PF02962">
    <property type="entry name" value="CHMI"/>
    <property type="match status" value="1"/>
</dbReference>
<name>A0A2K8L5U7_9PROT</name>
<evidence type="ECO:0000313" key="2">
    <source>
        <dbReference type="Proteomes" id="UP000231637"/>
    </source>
</evidence>
<dbReference type="EC" id="5.3.3.10" evidence="1"/>
<keyword evidence="1" id="KW-0413">Isomerase</keyword>
<accession>A0A2K8L5U7</accession>
<dbReference type="Gene3D" id="3.30.429.10">
    <property type="entry name" value="Macrophage Migration Inhibitory Factor"/>
    <property type="match status" value="1"/>
</dbReference>
<dbReference type="Proteomes" id="UP000231637">
    <property type="component" value="Chromosome"/>
</dbReference>
<dbReference type="EMBL" id="CP018800">
    <property type="protein sequence ID" value="ATX81619.1"/>
    <property type="molecule type" value="Genomic_DNA"/>
</dbReference>
<dbReference type="PANTHER" id="PTHR37950:SF1">
    <property type="entry name" value="4-HYDROXYPHENYLACETATE CATABOLISM PROTEIN"/>
    <property type="match status" value="1"/>
</dbReference>
<sequence>MPHITVEYPEGVVDDKSVDLVLQTMHQSIAASGLFKADQVKTRAYSFRHFTNAGGSDPYIHIQARIKSGRDADNKKQLSEVILAGLEPLTLPVAVATVEIIDMDRDSYGKHVPT</sequence>
<dbReference type="AlphaFoldDB" id="A0A2K8L5U7"/>
<dbReference type="InterPro" id="IPR004220">
    <property type="entry name" value="5-COMe_2-OHmuconate_Isoase"/>
</dbReference>
<dbReference type="RefSeq" id="WP_100265058.1">
    <property type="nucleotide sequence ID" value="NZ_CP018800.1"/>
</dbReference>
<protein>
    <submittedName>
        <fullName evidence="1">5-carboxymethyl-2-hydroxymuconate isomerase</fullName>
        <ecNumber evidence="1">5.3.3.10</ecNumber>
    </submittedName>
</protein>
<dbReference type="SUPFAM" id="SSF55331">
    <property type="entry name" value="Tautomerase/MIF"/>
    <property type="match status" value="1"/>
</dbReference>